<feature type="chain" id="PRO_5047055134" evidence="2">
    <location>
        <begin position="22"/>
        <end position="218"/>
    </location>
</feature>
<proteinExistence type="predicted"/>
<sequence length="218" mass="24076">MKKIIQLLPIFVLLVAGITGCQSSSDPKAVLVHFFELLAKKDIDGAAKLATKDSKSTLDMIKKGMDMAQKMDTAAEKTDPTKEFKDVEFGDPRISGDTAYVKVSSKSKKQDPSEISLVKEDGQWKVDFSMAALMKMGMSKMQENGGAEGLEHPNVSPEQVEQAQKMADSVLKNMDPQKLKEIEGMVNSEQAQKMADSVLKHVDPKKVEEIRKSLEKTK</sequence>
<dbReference type="InterPro" id="IPR024267">
    <property type="entry name" value="DUF4878"/>
</dbReference>
<dbReference type="Gene3D" id="3.10.450.50">
    <property type="match status" value="1"/>
</dbReference>
<feature type="region of interest" description="Disordered" evidence="1">
    <location>
        <begin position="190"/>
        <end position="218"/>
    </location>
</feature>
<accession>A0ABS8PW23</accession>
<reference evidence="4 5" key="1">
    <citation type="submission" date="2021-11" db="EMBL/GenBank/DDBJ databases">
        <title>Genomic of Niabella pedocola.</title>
        <authorList>
            <person name="Wu T."/>
        </authorList>
    </citation>
    <scope>NUCLEOTIDE SEQUENCE [LARGE SCALE GENOMIC DNA]</scope>
    <source>
        <strain evidence="4 5">JCM 31011</strain>
    </source>
</reference>
<feature type="compositionally biased region" description="Basic and acidic residues" evidence="1">
    <location>
        <begin position="198"/>
        <end position="218"/>
    </location>
</feature>
<evidence type="ECO:0000259" key="3">
    <source>
        <dbReference type="Pfam" id="PF12870"/>
    </source>
</evidence>
<evidence type="ECO:0000313" key="5">
    <source>
        <dbReference type="Proteomes" id="UP001199816"/>
    </source>
</evidence>
<dbReference type="Pfam" id="PF12870">
    <property type="entry name" value="DUF4878"/>
    <property type="match status" value="1"/>
</dbReference>
<feature type="signal peptide" evidence="2">
    <location>
        <begin position="1"/>
        <end position="21"/>
    </location>
</feature>
<feature type="domain" description="DUF4878" evidence="3">
    <location>
        <begin position="26"/>
        <end position="126"/>
    </location>
</feature>
<dbReference type="PROSITE" id="PS51257">
    <property type="entry name" value="PROKAR_LIPOPROTEIN"/>
    <property type="match status" value="1"/>
</dbReference>
<keyword evidence="2" id="KW-0732">Signal</keyword>
<comment type="caution">
    <text evidence="4">The sequence shown here is derived from an EMBL/GenBank/DDBJ whole genome shotgun (WGS) entry which is preliminary data.</text>
</comment>
<dbReference type="Proteomes" id="UP001199816">
    <property type="component" value="Unassembled WGS sequence"/>
</dbReference>
<dbReference type="RefSeq" id="WP_231007727.1">
    <property type="nucleotide sequence ID" value="NZ_JAJNEC010000006.1"/>
</dbReference>
<evidence type="ECO:0000256" key="1">
    <source>
        <dbReference type="SAM" id="MobiDB-lite"/>
    </source>
</evidence>
<gene>
    <name evidence="4" type="ORF">LQ567_21010</name>
</gene>
<evidence type="ECO:0000313" key="4">
    <source>
        <dbReference type="EMBL" id="MCD2425280.1"/>
    </source>
</evidence>
<organism evidence="4 5">
    <name type="scientific">Niabella pedocola</name>
    <dbReference type="NCBI Taxonomy" id="1752077"/>
    <lineage>
        <taxon>Bacteria</taxon>
        <taxon>Pseudomonadati</taxon>
        <taxon>Bacteroidota</taxon>
        <taxon>Chitinophagia</taxon>
        <taxon>Chitinophagales</taxon>
        <taxon>Chitinophagaceae</taxon>
        <taxon>Niabella</taxon>
    </lineage>
</organism>
<name>A0ABS8PW23_9BACT</name>
<dbReference type="EMBL" id="JAJNEC010000006">
    <property type="protein sequence ID" value="MCD2425280.1"/>
    <property type="molecule type" value="Genomic_DNA"/>
</dbReference>
<protein>
    <submittedName>
        <fullName evidence="4">DUF4878 domain-containing protein</fullName>
    </submittedName>
</protein>
<evidence type="ECO:0000256" key="2">
    <source>
        <dbReference type="SAM" id="SignalP"/>
    </source>
</evidence>
<keyword evidence="5" id="KW-1185">Reference proteome</keyword>